<evidence type="ECO:0000256" key="5">
    <source>
        <dbReference type="HAMAP-Rule" id="MF_00902"/>
    </source>
</evidence>
<dbReference type="PROSITE" id="PS01218">
    <property type="entry name" value="TATC"/>
    <property type="match status" value="1"/>
</dbReference>
<dbReference type="GO" id="GO:0065002">
    <property type="term" value="P:intracellular protein transmembrane transport"/>
    <property type="evidence" value="ECO:0007669"/>
    <property type="project" value="TreeGrafter"/>
</dbReference>
<name>A0A2V2ZWK4_9BACI</name>
<dbReference type="Pfam" id="PF00902">
    <property type="entry name" value="TatC"/>
    <property type="match status" value="1"/>
</dbReference>
<evidence type="ECO:0000256" key="4">
    <source>
        <dbReference type="ARBA" id="ARBA00023136"/>
    </source>
</evidence>
<feature type="transmembrane region" description="Helical" evidence="5">
    <location>
        <begin position="19"/>
        <end position="41"/>
    </location>
</feature>
<dbReference type="RefSeq" id="WP_110064852.1">
    <property type="nucleotide sequence ID" value="NZ_QGTW01000005.1"/>
</dbReference>
<feature type="transmembrane region" description="Helical" evidence="5">
    <location>
        <begin position="61"/>
        <end position="88"/>
    </location>
</feature>
<comment type="caution">
    <text evidence="6">The sequence shown here is derived from an EMBL/GenBank/DDBJ whole genome shotgun (WGS) entry which is preliminary data.</text>
</comment>
<keyword evidence="4 5" id="KW-0472">Membrane</keyword>
<feature type="transmembrane region" description="Helical" evidence="5">
    <location>
        <begin position="188"/>
        <end position="206"/>
    </location>
</feature>
<dbReference type="PANTHER" id="PTHR30371">
    <property type="entry name" value="SEC-INDEPENDENT PROTEIN TRANSLOCASE PROTEIN TATC"/>
    <property type="match status" value="1"/>
</dbReference>
<protein>
    <recommendedName>
        <fullName evidence="5">Sec-independent protein translocase protein TatC</fullName>
    </recommendedName>
</protein>
<dbReference type="HAMAP" id="MF_00902">
    <property type="entry name" value="TatC"/>
    <property type="match status" value="1"/>
</dbReference>
<proteinExistence type="inferred from homology"/>
<keyword evidence="5" id="KW-0653">Protein transport</keyword>
<keyword evidence="5" id="KW-1003">Cell membrane</keyword>
<feature type="transmembrane region" description="Helical" evidence="5">
    <location>
        <begin position="150"/>
        <end position="176"/>
    </location>
</feature>
<dbReference type="GO" id="GO:0009977">
    <property type="term" value="F:proton motive force dependent protein transmembrane transporter activity"/>
    <property type="evidence" value="ECO:0007669"/>
    <property type="project" value="TreeGrafter"/>
</dbReference>
<dbReference type="EMBL" id="QGTW01000005">
    <property type="protein sequence ID" value="PWW28804.1"/>
    <property type="molecule type" value="Genomic_DNA"/>
</dbReference>
<evidence type="ECO:0000313" key="7">
    <source>
        <dbReference type="Proteomes" id="UP000247150"/>
    </source>
</evidence>
<comment type="subunit">
    <text evidence="5">Forms a complex with TatA.</text>
</comment>
<reference evidence="6 7" key="1">
    <citation type="submission" date="2018-05" db="EMBL/GenBank/DDBJ databases">
        <title>Freshwater and sediment microbial communities from various areas in North America, analyzing microbe dynamics in response to fracking.</title>
        <authorList>
            <person name="Lamendella R."/>
        </authorList>
    </citation>
    <scope>NUCLEOTIDE SEQUENCE [LARGE SCALE GENOMIC DNA]</scope>
    <source>
        <strain evidence="6 7">15_TX</strain>
    </source>
</reference>
<feature type="transmembrane region" description="Helical" evidence="5">
    <location>
        <begin position="100"/>
        <end position="130"/>
    </location>
</feature>
<dbReference type="AlphaFoldDB" id="A0A2V2ZWK4"/>
<keyword evidence="2 5" id="KW-0812">Transmembrane</keyword>
<keyword evidence="3 5" id="KW-1133">Transmembrane helix</keyword>
<evidence type="ECO:0000256" key="3">
    <source>
        <dbReference type="ARBA" id="ARBA00022989"/>
    </source>
</evidence>
<evidence type="ECO:0000256" key="2">
    <source>
        <dbReference type="ARBA" id="ARBA00022692"/>
    </source>
</evidence>
<dbReference type="GO" id="GO:0043953">
    <property type="term" value="P:protein transport by the Tat complex"/>
    <property type="evidence" value="ECO:0007669"/>
    <property type="project" value="UniProtKB-UniRule"/>
</dbReference>
<sequence length="241" mass="27468">MNDQAVNVLQHFEELRKRLIIIAVTFIVFLALSFIFVKDIYEWLVKDLDFKLAVLGPSEILWVYFMLASVVAIAGAIPVAAHQIWLFVSPALTKAERKVTLSYIPALFFLFLTGISFGYFVLLPLVLNFLMALSGEMFTAFFTTEKYFKFVLHLTLPFGFLFELPVVIMFLTSLGIINPYSLQKIRKYAYFVLIVVAILVTPPDFISDILVTLPLLLLYEASVSLSKIIYSRKMKKQAALQ</sequence>
<keyword evidence="5" id="KW-0813">Transport</keyword>
<dbReference type="InterPro" id="IPR019820">
    <property type="entry name" value="Sec-indep_translocase_CS"/>
</dbReference>
<dbReference type="OrthoDB" id="9777044at2"/>
<dbReference type="Proteomes" id="UP000247150">
    <property type="component" value="Unassembled WGS sequence"/>
</dbReference>
<comment type="subcellular location">
    <subcellularLocation>
        <location evidence="5">Cell membrane</location>
        <topology evidence="5">Multi-pass membrane protein</topology>
    </subcellularLocation>
    <subcellularLocation>
        <location evidence="1">Membrane</location>
        <topology evidence="1">Multi-pass membrane protein</topology>
    </subcellularLocation>
</comment>
<organism evidence="6 7">
    <name type="scientific">Cytobacillus oceanisediminis</name>
    <dbReference type="NCBI Taxonomy" id="665099"/>
    <lineage>
        <taxon>Bacteria</taxon>
        <taxon>Bacillati</taxon>
        <taxon>Bacillota</taxon>
        <taxon>Bacilli</taxon>
        <taxon>Bacillales</taxon>
        <taxon>Bacillaceae</taxon>
        <taxon>Cytobacillus</taxon>
    </lineage>
</organism>
<dbReference type="GO" id="GO:0033281">
    <property type="term" value="C:TAT protein transport complex"/>
    <property type="evidence" value="ECO:0007669"/>
    <property type="project" value="UniProtKB-UniRule"/>
</dbReference>
<dbReference type="PANTHER" id="PTHR30371:SF4">
    <property type="entry name" value="SEC-INDEPENDENT PROTEIN TRANSLOCASE PROTEIN TATCD"/>
    <property type="match status" value="1"/>
</dbReference>
<dbReference type="InterPro" id="IPR002033">
    <property type="entry name" value="TatC"/>
</dbReference>
<comment type="similarity">
    <text evidence="5">Belongs to the TatC family.</text>
</comment>
<keyword evidence="5" id="KW-0811">Translocation</keyword>
<evidence type="ECO:0000313" key="6">
    <source>
        <dbReference type="EMBL" id="PWW28804.1"/>
    </source>
</evidence>
<dbReference type="PRINTS" id="PR01840">
    <property type="entry name" value="TATCFAMILY"/>
</dbReference>
<accession>A0A2V2ZWK4</accession>
<evidence type="ECO:0000256" key="1">
    <source>
        <dbReference type="ARBA" id="ARBA00004141"/>
    </source>
</evidence>
<comment type="function">
    <text evidence="5">Part of the twin-arginine translocation (Tat) system that transports large folded proteins containing a characteristic twin-arginine motif in their signal peptide across membranes.</text>
</comment>
<gene>
    <name evidence="5" type="primary">tatC</name>
    <name evidence="6" type="ORF">DFO73_10539</name>
</gene>
<feature type="transmembrane region" description="Helical" evidence="5">
    <location>
        <begin position="212"/>
        <end position="230"/>
    </location>
</feature>
<dbReference type="NCBIfam" id="TIGR00945">
    <property type="entry name" value="tatC"/>
    <property type="match status" value="1"/>
</dbReference>